<proteinExistence type="predicted"/>
<sequence>MAATDYRDLSFWFDSLAGSGRDDLTPRAGLVGDQRTDVCIVGGGLTGLWTAYYLKRANPELAITVVEKHIAGFGASGRNGGWCSALFPTSTDALRRAYGDEAAIAMRQAMIDTVDEVGRVVAAEGIDCDYVKGGTLTFARSDVQLAAARAEVAAASAFGPDRLQLITAAARSGAGGSDSGTGDADELGGTAALVRALEATRSSAAAFDPSCARLHPAKLVRGLAEVVETMGVVIAEQTEVVEWAPRRVLCQGETGQSLVHCDTVVIATEGYGAGLPGVRRRILPLYSLMIATEPLPAELWDELGIEHGTTFSDFRHLLVYGQRTADDRFAFGGRGARYHWGSSITPGHDRSAPVFAHLERALVDLFPAVADAEITHRWGGPLGVPRDWHATASFNPRTGVAFAGGYVGDGLSTTNLAGRTLADLIGVRDTELTVLPWVNHLSPKWEPEPLRFLGANLGLLGTTAADTEEALTGRPSLAARLLGPLTGH</sequence>
<dbReference type="GO" id="GO:0005737">
    <property type="term" value="C:cytoplasm"/>
    <property type="evidence" value="ECO:0007669"/>
    <property type="project" value="TreeGrafter"/>
</dbReference>
<name>A0A852SQQ9_9MICO</name>
<protein>
    <submittedName>
        <fullName evidence="2">Glycine/D-amino acid oxidase-like deaminating enzyme</fullName>
    </submittedName>
</protein>
<dbReference type="AlphaFoldDB" id="A0A852SQQ9"/>
<evidence type="ECO:0000313" key="2">
    <source>
        <dbReference type="EMBL" id="NYD71133.1"/>
    </source>
</evidence>
<dbReference type="PANTHER" id="PTHR13847">
    <property type="entry name" value="SARCOSINE DEHYDROGENASE-RELATED"/>
    <property type="match status" value="1"/>
</dbReference>
<dbReference type="InterPro" id="IPR036188">
    <property type="entry name" value="FAD/NAD-bd_sf"/>
</dbReference>
<dbReference type="EMBL" id="JACCBM010000001">
    <property type="protein sequence ID" value="NYD71133.1"/>
    <property type="molecule type" value="Genomic_DNA"/>
</dbReference>
<gene>
    <name evidence="2" type="ORF">BJ984_002291</name>
</gene>
<dbReference type="Proteomes" id="UP000549913">
    <property type="component" value="Unassembled WGS sequence"/>
</dbReference>
<dbReference type="RefSeq" id="WP_179548150.1">
    <property type="nucleotide sequence ID" value="NZ_BSEW01000002.1"/>
</dbReference>
<evidence type="ECO:0000313" key="3">
    <source>
        <dbReference type="Proteomes" id="UP000549913"/>
    </source>
</evidence>
<dbReference type="Pfam" id="PF01266">
    <property type="entry name" value="DAO"/>
    <property type="match status" value="1"/>
</dbReference>
<organism evidence="2 3">
    <name type="scientific">Herbiconiux flava</name>
    <dbReference type="NCBI Taxonomy" id="881268"/>
    <lineage>
        <taxon>Bacteria</taxon>
        <taxon>Bacillati</taxon>
        <taxon>Actinomycetota</taxon>
        <taxon>Actinomycetes</taxon>
        <taxon>Micrococcales</taxon>
        <taxon>Microbacteriaceae</taxon>
        <taxon>Herbiconiux</taxon>
    </lineage>
</organism>
<dbReference type="PANTHER" id="PTHR13847:SF285">
    <property type="entry name" value="FAD DEPENDENT OXIDOREDUCTASE DOMAIN-CONTAINING PROTEIN"/>
    <property type="match status" value="1"/>
</dbReference>
<dbReference type="SUPFAM" id="SSF51905">
    <property type="entry name" value="FAD/NAD(P)-binding domain"/>
    <property type="match status" value="1"/>
</dbReference>
<feature type="domain" description="FAD dependent oxidoreductase" evidence="1">
    <location>
        <begin position="37"/>
        <end position="424"/>
    </location>
</feature>
<keyword evidence="3" id="KW-1185">Reference proteome</keyword>
<dbReference type="Gene3D" id="3.30.9.10">
    <property type="entry name" value="D-Amino Acid Oxidase, subunit A, domain 2"/>
    <property type="match status" value="1"/>
</dbReference>
<comment type="caution">
    <text evidence="2">The sequence shown here is derived from an EMBL/GenBank/DDBJ whole genome shotgun (WGS) entry which is preliminary data.</text>
</comment>
<accession>A0A852SQQ9</accession>
<dbReference type="Gene3D" id="3.50.50.60">
    <property type="entry name" value="FAD/NAD(P)-binding domain"/>
    <property type="match status" value="1"/>
</dbReference>
<reference evidence="2 3" key="1">
    <citation type="submission" date="2020-07" db="EMBL/GenBank/DDBJ databases">
        <title>Sequencing the genomes of 1000 actinobacteria strains.</title>
        <authorList>
            <person name="Klenk H.-P."/>
        </authorList>
    </citation>
    <scope>NUCLEOTIDE SEQUENCE [LARGE SCALE GENOMIC DNA]</scope>
    <source>
        <strain evidence="2 3">DSM 26474</strain>
    </source>
</reference>
<evidence type="ECO:0000259" key="1">
    <source>
        <dbReference type="Pfam" id="PF01266"/>
    </source>
</evidence>
<dbReference type="InterPro" id="IPR006076">
    <property type="entry name" value="FAD-dep_OxRdtase"/>
</dbReference>